<keyword evidence="2" id="KW-0812">Transmembrane</keyword>
<evidence type="ECO:0000256" key="2">
    <source>
        <dbReference type="SAM" id="Phobius"/>
    </source>
</evidence>
<dbReference type="EMBL" id="JAECZO010000009">
    <property type="protein sequence ID" value="KAK7200847.1"/>
    <property type="molecule type" value="Genomic_DNA"/>
</dbReference>
<keyword evidence="2" id="KW-0472">Membrane</keyword>
<dbReference type="Proteomes" id="UP001430356">
    <property type="component" value="Unassembled WGS sequence"/>
</dbReference>
<feature type="region of interest" description="Disordered" evidence="1">
    <location>
        <begin position="223"/>
        <end position="315"/>
    </location>
</feature>
<protein>
    <submittedName>
        <fullName evidence="3">Uncharacterized protein</fullName>
    </submittedName>
</protein>
<evidence type="ECO:0000313" key="4">
    <source>
        <dbReference type="Proteomes" id="UP001430356"/>
    </source>
</evidence>
<feature type="compositionally biased region" description="Polar residues" evidence="1">
    <location>
        <begin position="255"/>
        <end position="275"/>
    </location>
</feature>
<dbReference type="AlphaFoldDB" id="A0AAW0F6T4"/>
<sequence>MFDSLRLLVLSCLYYFGFTYAAFIALKQRSTTVVSSHSQSSPSPSSTAEDGRPQRRMVLIGIPALKLMIMLTSMALLSLVGADWFPLFAEMRVILMYTLLFAPPFTQQELYDQLFAPLLVRGGAFAVSLQTNDVLSRKLSLFVVRRCVDVSIAAMNYTQRSRSVDNDAVRDILSGLRFSQRALQQVADMARESDGVAYAQLAQDSNFAVGIFTSHVRRALVAEEEEESREGEVNARVPLGRVVREDHADPARSLPTATASTSAMSPLSDTRSDSNGLVESLHSVVSHTSSETSDGGRSDRSRRGERKRKRLFGLF</sequence>
<feature type="compositionally biased region" description="Basic residues" evidence="1">
    <location>
        <begin position="303"/>
        <end position="315"/>
    </location>
</feature>
<organism evidence="3 4">
    <name type="scientific">Novymonas esmeraldas</name>
    <dbReference type="NCBI Taxonomy" id="1808958"/>
    <lineage>
        <taxon>Eukaryota</taxon>
        <taxon>Discoba</taxon>
        <taxon>Euglenozoa</taxon>
        <taxon>Kinetoplastea</taxon>
        <taxon>Metakinetoplastina</taxon>
        <taxon>Trypanosomatida</taxon>
        <taxon>Trypanosomatidae</taxon>
        <taxon>Novymonas</taxon>
    </lineage>
</organism>
<accession>A0AAW0F6T4</accession>
<comment type="caution">
    <text evidence="3">The sequence shown here is derived from an EMBL/GenBank/DDBJ whole genome shotgun (WGS) entry which is preliminary data.</text>
</comment>
<reference evidence="3 4" key="1">
    <citation type="journal article" date="2021" name="MBio">
        <title>A New Model Trypanosomatid, Novymonas esmeraldas: Genomic Perception of Its 'Candidatus Pandoraea novymonadis' Endosymbiont.</title>
        <authorList>
            <person name="Zakharova A."/>
            <person name="Saura A."/>
            <person name="Butenko A."/>
            <person name="Podesvova L."/>
            <person name="Warmusova S."/>
            <person name="Kostygov A.Y."/>
            <person name="Nenarokova A."/>
            <person name="Lukes J."/>
            <person name="Opperdoes F.R."/>
            <person name="Yurchenko V."/>
        </authorList>
    </citation>
    <scope>NUCLEOTIDE SEQUENCE [LARGE SCALE GENOMIC DNA]</scope>
    <source>
        <strain evidence="3 4">E262AT.01</strain>
    </source>
</reference>
<keyword evidence="4" id="KW-1185">Reference proteome</keyword>
<gene>
    <name evidence="3" type="ORF">NESM_000143200</name>
</gene>
<feature type="compositionally biased region" description="Low complexity" evidence="1">
    <location>
        <begin position="277"/>
        <end position="293"/>
    </location>
</feature>
<evidence type="ECO:0000256" key="1">
    <source>
        <dbReference type="SAM" id="MobiDB-lite"/>
    </source>
</evidence>
<name>A0AAW0F6T4_9TRYP</name>
<proteinExistence type="predicted"/>
<feature type="transmembrane region" description="Helical" evidence="2">
    <location>
        <begin position="6"/>
        <end position="26"/>
    </location>
</feature>
<keyword evidence="2" id="KW-1133">Transmembrane helix</keyword>
<evidence type="ECO:0000313" key="3">
    <source>
        <dbReference type="EMBL" id="KAK7200847.1"/>
    </source>
</evidence>
<feature type="transmembrane region" description="Helical" evidence="2">
    <location>
        <begin position="57"/>
        <end position="78"/>
    </location>
</feature>